<keyword evidence="2" id="KW-1185">Reference proteome</keyword>
<sequence>MSVDGGVQISGYIQYFKFYTSIYVVYCYSARKRKLCFVLVWCSWFQVAPLTPNERTGYTSSRHSFLFHIVGVRTERNGNACGSWSHFLFYVYLLHQVSCMP</sequence>
<organism evidence="1 2">
    <name type="scientific">Trapa natans</name>
    <name type="common">Water chestnut</name>
    <dbReference type="NCBI Taxonomy" id="22666"/>
    <lineage>
        <taxon>Eukaryota</taxon>
        <taxon>Viridiplantae</taxon>
        <taxon>Streptophyta</taxon>
        <taxon>Embryophyta</taxon>
        <taxon>Tracheophyta</taxon>
        <taxon>Spermatophyta</taxon>
        <taxon>Magnoliopsida</taxon>
        <taxon>eudicotyledons</taxon>
        <taxon>Gunneridae</taxon>
        <taxon>Pentapetalae</taxon>
        <taxon>rosids</taxon>
        <taxon>malvids</taxon>
        <taxon>Myrtales</taxon>
        <taxon>Lythraceae</taxon>
        <taxon>Trapa</taxon>
    </lineage>
</organism>
<accession>A0AAN7QR10</accession>
<evidence type="ECO:0000313" key="1">
    <source>
        <dbReference type="EMBL" id="KAK4776284.1"/>
    </source>
</evidence>
<protein>
    <submittedName>
        <fullName evidence="1">Uncharacterized protein</fullName>
    </submittedName>
</protein>
<dbReference type="Proteomes" id="UP001346149">
    <property type="component" value="Unassembled WGS sequence"/>
</dbReference>
<name>A0AAN7QR10_TRANT</name>
<reference evidence="1 2" key="1">
    <citation type="journal article" date="2023" name="Hortic Res">
        <title>Pangenome of water caltrop reveals structural variations and asymmetric subgenome divergence after allopolyploidization.</title>
        <authorList>
            <person name="Zhang X."/>
            <person name="Chen Y."/>
            <person name="Wang L."/>
            <person name="Yuan Y."/>
            <person name="Fang M."/>
            <person name="Shi L."/>
            <person name="Lu R."/>
            <person name="Comes H.P."/>
            <person name="Ma Y."/>
            <person name="Chen Y."/>
            <person name="Huang G."/>
            <person name="Zhou Y."/>
            <person name="Zheng Z."/>
            <person name="Qiu Y."/>
        </authorList>
    </citation>
    <scope>NUCLEOTIDE SEQUENCE [LARGE SCALE GENOMIC DNA]</scope>
    <source>
        <strain evidence="1">F231</strain>
    </source>
</reference>
<gene>
    <name evidence="1" type="ORF">SAY86_004972</name>
</gene>
<evidence type="ECO:0000313" key="2">
    <source>
        <dbReference type="Proteomes" id="UP001346149"/>
    </source>
</evidence>
<dbReference type="EMBL" id="JAXQNO010000018">
    <property type="protein sequence ID" value="KAK4776284.1"/>
    <property type="molecule type" value="Genomic_DNA"/>
</dbReference>
<comment type="caution">
    <text evidence="1">The sequence shown here is derived from an EMBL/GenBank/DDBJ whole genome shotgun (WGS) entry which is preliminary data.</text>
</comment>
<proteinExistence type="predicted"/>
<dbReference type="AlphaFoldDB" id="A0AAN7QR10"/>